<dbReference type="Gene3D" id="3.20.20.70">
    <property type="entry name" value="Aldolase class I"/>
    <property type="match status" value="1"/>
</dbReference>
<dbReference type="GO" id="GO:0020037">
    <property type="term" value="F:heme binding"/>
    <property type="evidence" value="ECO:0007669"/>
    <property type="project" value="UniProtKB-UniRule"/>
</dbReference>
<protein>
    <recommendedName>
        <fullName evidence="18">L-lactate dehydrogenase (cytochrome)</fullName>
        <ecNumber evidence="17">1.1.2.3</ecNumber>
    </recommendedName>
    <alternativeName>
        <fullName evidence="20">Cytochrome b2</fullName>
    </alternativeName>
    <alternativeName>
        <fullName evidence="19">Flavocytochrome b2</fullName>
    </alternativeName>
    <alternativeName>
        <fullName evidence="21">L-lactate ferricytochrome c oxidoreductase</fullName>
    </alternativeName>
</protein>
<dbReference type="PANTHER" id="PTHR10578:SF101">
    <property type="entry name" value="L-LACTATE DEHYDROGENASE (CYTOCHROME B2)"/>
    <property type="match status" value="1"/>
</dbReference>
<dbReference type="InterPro" id="IPR037458">
    <property type="entry name" value="L-MDH/L-LDH_FMN-bd"/>
</dbReference>
<dbReference type="PROSITE" id="PS00191">
    <property type="entry name" value="CYTOCHROME_B5_1"/>
    <property type="match status" value="1"/>
</dbReference>
<evidence type="ECO:0000256" key="9">
    <source>
        <dbReference type="ARBA" id="ARBA00022723"/>
    </source>
</evidence>
<dbReference type="Pfam" id="PF00173">
    <property type="entry name" value="Cyt-b5"/>
    <property type="match status" value="1"/>
</dbReference>
<accession>A0A165UDG6</accession>
<dbReference type="PROSITE" id="PS51349">
    <property type="entry name" value="FMN_HYDROXY_ACID_DH_2"/>
    <property type="match status" value="1"/>
</dbReference>
<dbReference type="SUPFAM" id="SSF55856">
    <property type="entry name" value="Cytochrome b5-like heme/steroid binding domain"/>
    <property type="match status" value="1"/>
</dbReference>
<dbReference type="GO" id="GO:0004460">
    <property type="term" value="F:L-lactate dehydrogenase (cytochrome) activity"/>
    <property type="evidence" value="ECO:0007669"/>
    <property type="project" value="UniProtKB-EC"/>
</dbReference>
<feature type="domain" description="Cytochrome b5 heme-binding" evidence="24">
    <location>
        <begin position="3"/>
        <end position="80"/>
    </location>
</feature>
<dbReference type="InterPro" id="IPR001199">
    <property type="entry name" value="Cyt_B5-like_heme/steroid-bd"/>
</dbReference>
<comment type="subcellular location">
    <subcellularLocation>
        <location evidence="3">Mitochondrion intermembrane space</location>
    </subcellularLocation>
</comment>
<evidence type="ECO:0000256" key="2">
    <source>
        <dbReference type="ARBA" id="ARBA00001970"/>
    </source>
</evidence>
<evidence type="ECO:0000256" key="16">
    <source>
        <dbReference type="ARBA" id="ARBA00061589"/>
    </source>
</evidence>
<dbReference type="OrthoDB" id="1925334at2759"/>
<reference evidence="26 27" key="1">
    <citation type="journal article" date="2016" name="Mol. Biol. Evol.">
        <title>Comparative Genomics of Early-Diverging Mushroom-Forming Fungi Provides Insights into the Origins of Lignocellulose Decay Capabilities.</title>
        <authorList>
            <person name="Nagy L.G."/>
            <person name="Riley R."/>
            <person name="Tritt A."/>
            <person name="Adam C."/>
            <person name="Daum C."/>
            <person name="Floudas D."/>
            <person name="Sun H."/>
            <person name="Yadav J.S."/>
            <person name="Pangilinan J."/>
            <person name="Larsson K.H."/>
            <person name="Matsuura K."/>
            <person name="Barry K."/>
            <person name="Labutti K."/>
            <person name="Kuo R."/>
            <person name="Ohm R.A."/>
            <person name="Bhattacharya S.S."/>
            <person name="Shirouzu T."/>
            <person name="Yoshinaga Y."/>
            <person name="Martin F.M."/>
            <person name="Grigoriev I.V."/>
            <person name="Hibbett D.S."/>
        </authorList>
    </citation>
    <scope>NUCLEOTIDE SEQUENCE [LARGE SCALE GENOMIC DNA]</scope>
    <source>
        <strain evidence="26 27">L-15889</strain>
    </source>
</reference>
<comment type="similarity">
    <text evidence="22">Belongs to the cytochrome b5 family.</text>
</comment>
<evidence type="ECO:0000313" key="26">
    <source>
        <dbReference type="EMBL" id="KZT74752.1"/>
    </source>
</evidence>
<evidence type="ECO:0000256" key="13">
    <source>
        <dbReference type="ARBA" id="ARBA00023128"/>
    </source>
</evidence>
<dbReference type="InterPro" id="IPR036400">
    <property type="entry name" value="Cyt_B5-like_heme/steroid_sf"/>
</dbReference>
<proteinExistence type="inferred from homology"/>
<dbReference type="FunFam" id="3.10.120.10:FF:000009">
    <property type="entry name" value="Cytochrome b2, mitochondrial, putative"/>
    <property type="match status" value="1"/>
</dbReference>
<feature type="domain" description="FMN hydroxy acid dehydrogenase" evidence="25">
    <location>
        <begin position="111"/>
        <end position="488"/>
    </location>
</feature>
<keyword evidence="7" id="KW-0285">Flavoprotein</keyword>
<keyword evidence="10" id="KW-0809">Transit peptide</keyword>
<evidence type="ECO:0000256" key="3">
    <source>
        <dbReference type="ARBA" id="ARBA00004569"/>
    </source>
</evidence>
<evidence type="ECO:0000313" key="27">
    <source>
        <dbReference type="Proteomes" id="UP000076727"/>
    </source>
</evidence>
<evidence type="ECO:0000259" key="24">
    <source>
        <dbReference type="PROSITE" id="PS50255"/>
    </source>
</evidence>
<dbReference type="InterPro" id="IPR000262">
    <property type="entry name" value="FMN-dep_DH"/>
</dbReference>
<keyword evidence="6 22" id="KW-0349">Heme</keyword>
<evidence type="ECO:0000256" key="20">
    <source>
        <dbReference type="ARBA" id="ARBA00078774"/>
    </source>
</evidence>
<dbReference type="EMBL" id="KV429032">
    <property type="protein sequence ID" value="KZT74752.1"/>
    <property type="molecule type" value="Genomic_DNA"/>
</dbReference>
<dbReference type="Proteomes" id="UP000076727">
    <property type="component" value="Unassembled WGS sequence"/>
</dbReference>
<dbReference type="InterPro" id="IPR037396">
    <property type="entry name" value="FMN_HAD"/>
</dbReference>
<dbReference type="GO" id="GO:0005758">
    <property type="term" value="C:mitochondrial intermembrane space"/>
    <property type="evidence" value="ECO:0007669"/>
    <property type="project" value="UniProtKB-SubCell"/>
</dbReference>
<dbReference type="AlphaFoldDB" id="A0A165UDG6"/>
<evidence type="ECO:0000256" key="10">
    <source>
        <dbReference type="ARBA" id="ARBA00022946"/>
    </source>
</evidence>
<comment type="catalytic activity">
    <reaction evidence="14">
        <text>(S)-lactate + 2 Fe(III)-[cytochrome c] = 2 Fe(II)-[cytochrome c] + pyruvate + 2 H(+)</text>
        <dbReference type="Rhea" id="RHEA:19909"/>
        <dbReference type="Rhea" id="RHEA-COMP:10350"/>
        <dbReference type="Rhea" id="RHEA-COMP:14399"/>
        <dbReference type="ChEBI" id="CHEBI:15361"/>
        <dbReference type="ChEBI" id="CHEBI:15378"/>
        <dbReference type="ChEBI" id="CHEBI:16651"/>
        <dbReference type="ChEBI" id="CHEBI:29033"/>
        <dbReference type="ChEBI" id="CHEBI:29034"/>
        <dbReference type="EC" id="1.1.2.3"/>
    </reaction>
    <physiologicalReaction direction="left-to-right" evidence="14">
        <dbReference type="Rhea" id="RHEA:19910"/>
    </physiologicalReaction>
</comment>
<evidence type="ECO:0000256" key="15">
    <source>
        <dbReference type="ARBA" id="ARBA00061137"/>
    </source>
</evidence>
<keyword evidence="12 22" id="KW-0408">Iron</keyword>
<gene>
    <name evidence="26" type="ORF">DAEQUDRAFT_719932</name>
</gene>
<evidence type="ECO:0000256" key="4">
    <source>
        <dbReference type="ARBA" id="ARBA00011881"/>
    </source>
</evidence>
<comment type="cofactor">
    <cofactor evidence="1">
        <name>FMN</name>
        <dbReference type="ChEBI" id="CHEBI:58210"/>
    </cofactor>
</comment>
<comment type="similarity">
    <text evidence="16">In the N-terminal section; belongs to the cytochrome b5 family.</text>
</comment>
<evidence type="ECO:0000256" key="18">
    <source>
        <dbReference type="ARBA" id="ARBA00068515"/>
    </source>
</evidence>
<dbReference type="PROSITE" id="PS00557">
    <property type="entry name" value="FMN_HYDROXY_ACID_DH_1"/>
    <property type="match status" value="1"/>
</dbReference>
<evidence type="ECO:0000256" key="8">
    <source>
        <dbReference type="ARBA" id="ARBA00022643"/>
    </source>
</evidence>
<dbReference type="STRING" id="1314783.A0A165UDG6"/>
<dbReference type="GO" id="GO:0006089">
    <property type="term" value="P:lactate metabolic process"/>
    <property type="evidence" value="ECO:0007669"/>
    <property type="project" value="TreeGrafter"/>
</dbReference>
<evidence type="ECO:0000256" key="7">
    <source>
        <dbReference type="ARBA" id="ARBA00022630"/>
    </source>
</evidence>
<keyword evidence="5" id="KW-0813">Transport</keyword>
<dbReference type="InterPro" id="IPR013785">
    <property type="entry name" value="Aldolase_TIM"/>
</dbReference>
<evidence type="ECO:0000256" key="11">
    <source>
        <dbReference type="ARBA" id="ARBA00023002"/>
    </source>
</evidence>
<evidence type="ECO:0000259" key="25">
    <source>
        <dbReference type="PROSITE" id="PS51349"/>
    </source>
</evidence>
<evidence type="ECO:0000256" key="14">
    <source>
        <dbReference type="ARBA" id="ARBA00052399"/>
    </source>
</evidence>
<evidence type="ECO:0000256" key="21">
    <source>
        <dbReference type="ARBA" id="ARBA00078938"/>
    </source>
</evidence>
<keyword evidence="27" id="KW-1185">Reference proteome</keyword>
<dbReference type="InterPro" id="IPR008259">
    <property type="entry name" value="FMN_hydac_DH_AS"/>
</dbReference>
<evidence type="ECO:0000256" key="17">
    <source>
        <dbReference type="ARBA" id="ARBA00066458"/>
    </source>
</evidence>
<dbReference type="SUPFAM" id="SSF51395">
    <property type="entry name" value="FMN-linked oxidoreductases"/>
    <property type="match status" value="1"/>
</dbReference>
<dbReference type="Gene3D" id="3.10.120.10">
    <property type="entry name" value="Cytochrome b5-like heme/steroid binding domain"/>
    <property type="match status" value="1"/>
</dbReference>
<comment type="subunit">
    <text evidence="4">Homotetramer.</text>
</comment>
<dbReference type="FunFam" id="3.20.20.70:FF:000062">
    <property type="entry name" value="Cytochrome b2, mitochondrial, putative"/>
    <property type="match status" value="1"/>
</dbReference>
<evidence type="ECO:0000256" key="5">
    <source>
        <dbReference type="ARBA" id="ARBA00022448"/>
    </source>
</evidence>
<keyword evidence="13" id="KW-0496">Mitochondrion</keyword>
<evidence type="ECO:0000256" key="1">
    <source>
        <dbReference type="ARBA" id="ARBA00001917"/>
    </source>
</evidence>
<organism evidence="26 27">
    <name type="scientific">Daedalea quercina L-15889</name>
    <dbReference type="NCBI Taxonomy" id="1314783"/>
    <lineage>
        <taxon>Eukaryota</taxon>
        <taxon>Fungi</taxon>
        <taxon>Dikarya</taxon>
        <taxon>Basidiomycota</taxon>
        <taxon>Agaricomycotina</taxon>
        <taxon>Agaricomycetes</taxon>
        <taxon>Polyporales</taxon>
        <taxon>Fomitopsis</taxon>
    </lineage>
</organism>
<feature type="region of interest" description="Disordered" evidence="23">
    <location>
        <begin position="289"/>
        <end position="320"/>
    </location>
</feature>
<dbReference type="Pfam" id="PF01070">
    <property type="entry name" value="FMN_dh"/>
    <property type="match status" value="1"/>
</dbReference>
<evidence type="ECO:0000256" key="19">
    <source>
        <dbReference type="ARBA" id="ARBA00075949"/>
    </source>
</evidence>
<comment type="cofactor">
    <cofactor evidence="2">
        <name>heme b</name>
        <dbReference type="ChEBI" id="CHEBI:60344"/>
    </cofactor>
</comment>
<dbReference type="CDD" id="cd02922">
    <property type="entry name" value="FCB2_FMN"/>
    <property type="match status" value="1"/>
</dbReference>
<dbReference type="PANTHER" id="PTHR10578">
    <property type="entry name" value="S -2-HYDROXY-ACID OXIDASE-RELATED"/>
    <property type="match status" value="1"/>
</dbReference>
<keyword evidence="11" id="KW-0560">Oxidoreductase</keyword>
<sequence length="495" mass="54571">MSSKAWSLSEVAQHNTTSSCWVILHNKVYDMTEFLPDHPGGSSIILKYAGRDATAVYDPIHPPDALEKNLPPERHLGDIDTASVASLEAAQNSKRKTKDELRVEAAVARKPRINRMLCLQDIEDVAIKVMSYKTMSYYASGADDELTKRENANAFSRFFFRPRVMRPISKVDTSTTILGFKSTLPIFVSAAGLAKLGHPLGEANITRGAGRTGIIQMVSSASSLSVAQIAESRVSPTQPLFFQLYKSKDNKIAEERVREIERLDYNAIFLTVDAPVGGNRERDVRAPFELEDQEREAEGVDGASQDAPQSEDDLEEKSVNFDGTIGSSLHSMDTDMTFKETIPWLRSVTRLPIVIKGVQCVEDAVLAAEAGVDGILLSNHGGRQLDYSPPPMEVLYRIRKQRPDVFDKLEVYIDGGVKRGTDVLKALCLGATAVGLGRAFLYANSAYGEVGVVQTIRIMQREITLGMRLLGVASVKELVPEMVERVDWQPALARL</sequence>
<dbReference type="EC" id="1.1.2.3" evidence="17"/>
<name>A0A165UDG6_9APHY</name>
<dbReference type="SMART" id="SM01117">
    <property type="entry name" value="Cyt-b5"/>
    <property type="match status" value="1"/>
</dbReference>
<evidence type="ECO:0000256" key="22">
    <source>
        <dbReference type="RuleBase" id="RU362121"/>
    </source>
</evidence>
<evidence type="ECO:0000256" key="6">
    <source>
        <dbReference type="ARBA" id="ARBA00022617"/>
    </source>
</evidence>
<dbReference type="PROSITE" id="PS50255">
    <property type="entry name" value="CYTOCHROME_B5_2"/>
    <property type="match status" value="1"/>
</dbReference>
<evidence type="ECO:0000256" key="12">
    <source>
        <dbReference type="ARBA" id="ARBA00023004"/>
    </source>
</evidence>
<dbReference type="GO" id="GO:0046872">
    <property type="term" value="F:metal ion binding"/>
    <property type="evidence" value="ECO:0007669"/>
    <property type="project" value="UniProtKB-UniRule"/>
</dbReference>
<evidence type="ECO:0000256" key="23">
    <source>
        <dbReference type="SAM" id="MobiDB-lite"/>
    </source>
</evidence>
<keyword evidence="9 22" id="KW-0479">Metal-binding</keyword>
<dbReference type="InterPro" id="IPR018506">
    <property type="entry name" value="Cyt_B5_heme-BS"/>
</dbReference>
<keyword evidence="8" id="KW-0288">FMN</keyword>
<dbReference type="PRINTS" id="PR00363">
    <property type="entry name" value="CYTOCHROMEB5"/>
</dbReference>
<comment type="similarity">
    <text evidence="15">In the C-terminal section; belongs to the FMN-dependent alpha-hydroxy acid dehydrogenase family.</text>
</comment>